<evidence type="ECO:0000313" key="3">
    <source>
        <dbReference type="Proteomes" id="UP000650833"/>
    </source>
</evidence>
<dbReference type="Pfam" id="PF03372">
    <property type="entry name" value="Exo_endo_phos"/>
    <property type="match status" value="1"/>
</dbReference>
<evidence type="ECO:0000313" key="2">
    <source>
        <dbReference type="EMBL" id="KAG2189845.1"/>
    </source>
</evidence>
<reference evidence="2" key="1">
    <citation type="submission" date="2020-12" db="EMBL/GenBank/DDBJ databases">
        <title>Metabolic potential, ecology and presence of endohyphal bacteria is reflected in genomic diversity of Mucoromycotina.</title>
        <authorList>
            <person name="Muszewska A."/>
            <person name="Okrasinska A."/>
            <person name="Steczkiewicz K."/>
            <person name="Drgas O."/>
            <person name="Orlowska M."/>
            <person name="Perlinska-Lenart U."/>
            <person name="Aleksandrzak-Piekarczyk T."/>
            <person name="Szatraj K."/>
            <person name="Zielenkiewicz U."/>
            <person name="Pilsyk S."/>
            <person name="Malc E."/>
            <person name="Mieczkowski P."/>
            <person name="Kruszewska J.S."/>
            <person name="Biernat P."/>
            <person name="Pawlowska J."/>
        </authorList>
    </citation>
    <scope>NUCLEOTIDE SEQUENCE</scope>
    <source>
        <strain evidence="2">CBS 226.32</strain>
    </source>
</reference>
<dbReference type="InterPro" id="IPR043502">
    <property type="entry name" value="DNA/RNA_pol_sf"/>
</dbReference>
<dbReference type="PROSITE" id="PS50878">
    <property type="entry name" value="RT_POL"/>
    <property type="match status" value="1"/>
</dbReference>
<dbReference type="EMBL" id="JAEPRC010001155">
    <property type="protein sequence ID" value="KAG2189845.1"/>
    <property type="molecule type" value="Genomic_DNA"/>
</dbReference>
<sequence>MNMNMQKNYTSKNKLTNLQICSLNCRSLSKPSNVSTSQSFSRYLGSRTWDILCLQETHATTTLIKERLDMQLQAQQSIWTHHCGIVSCNPHVNIEPLYVSSDQRVIYCQVSHANKHFPSFTIMNIYAPATYRERYAFYTHLLSLEYFNSILSEIHSTQILNHNSPSIIVGDFNYHFRHFPHSNVAQYLHDTPVSLRIPQPHQPTFEPSTDLDENFIMPQIDSNDPSIMPLPSINQWIWHWIMTQHYIESTHRLNSDPYTPTFRRNESLSTIDYIFVNPTLAHFVTSSQVQFISRDWTDHALLSVQLRFDSPDHGCEIWRANPTLVKNPYFVEQLNSALDDFHNQLSQLPDPPSFQSSWDNIKELTKTIARRIGRCKGTWRQRQLKRLQQKRNRILRIYKDSRVLHKRLPIIEQQIGDIQQEIVDTLALRSGLRWRENGETAAGVLKRIIRQKTQQRTIPTIVHPVSGQLCEDPQQKQQGVQHFYQTLYTPDPINIHDATFFTNQIPLSDKLPDDKHVTICAAFTLTDIQEGALRSPNKSSPGPDGLPYEILTLFQHPATGRLALTIYNDALLDSIFPPSWLETCMILLPKKGDLSFLQNWRPISLINADAKIFTRIINSRLMQYVNKCISTNQMGFIPKRFIGEQGMIVQCLQEIASSSRSESIALLLDQQKAYDRIHFDYLQSCMSAFNIPPSIIRSITSLFSSTMIQVNVNGFLTAPFQQLRGLRQGDPLSPLLFNITFDPLLRSIHNSADITGFELQREALPTFATQVHQLTNSFDSLTFQETNNTNLSADASSSNKSVKIIAYADDTLVTLSN</sequence>
<evidence type="ECO:0000259" key="1">
    <source>
        <dbReference type="PROSITE" id="PS50878"/>
    </source>
</evidence>
<dbReference type="AlphaFoldDB" id="A0A8H7UNM9"/>
<dbReference type="InterPro" id="IPR036691">
    <property type="entry name" value="Endo/exonu/phosph_ase_sf"/>
</dbReference>
<gene>
    <name evidence="2" type="ORF">INT46_009976</name>
</gene>
<organism evidence="2 3">
    <name type="scientific">Mucor plumbeus</name>
    <dbReference type="NCBI Taxonomy" id="97098"/>
    <lineage>
        <taxon>Eukaryota</taxon>
        <taxon>Fungi</taxon>
        <taxon>Fungi incertae sedis</taxon>
        <taxon>Mucoromycota</taxon>
        <taxon>Mucoromycotina</taxon>
        <taxon>Mucoromycetes</taxon>
        <taxon>Mucorales</taxon>
        <taxon>Mucorineae</taxon>
        <taxon>Mucoraceae</taxon>
        <taxon>Mucor</taxon>
    </lineage>
</organism>
<dbReference type="CDD" id="cd01650">
    <property type="entry name" value="RT_nLTR_like"/>
    <property type="match status" value="1"/>
</dbReference>
<dbReference type="Pfam" id="PF00078">
    <property type="entry name" value="RVT_1"/>
    <property type="match status" value="1"/>
</dbReference>
<dbReference type="GO" id="GO:0003824">
    <property type="term" value="F:catalytic activity"/>
    <property type="evidence" value="ECO:0007669"/>
    <property type="project" value="InterPro"/>
</dbReference>
<proteinExistence type="predicted"/>
<keyword evidence="3" id="KW-1185">Reference proteome</keyword>
<comment type="caution">
    <text evidence="2">The sequence shown here is derived from an EMBL/GenBank/DDBJ whole genome shotgun (WGS) entry which is preliminary data.</text>
</comment>
<dbReference type="OrthoDB" id="2288491at2759"/>
<dbReference type="PANTHER" id="PTHR19446">
    <property type="entry name" value="REVERSE TRANSCRIPTASES"/>
    <property type="match status" value="1"/>
</dbReference>
<feature type="domain" description="Reverse transcriptase" evidence="1">
    <location>
        <begin position="569"/>
        <end position="817"/>
    </location>
</feature>
<dbReference type="SUPFAM" id="SSF56219">
    <property type="entry name" value="DNase I-like"/>
    <property type="match status" value="1"/>
</dbReference>
<dbReference type="InterPro" id="IPR000477">
    <property type="entry name" value="RT_dom"/>
</dbReference>
<protein>
    <recommendedName>
        <fullName evidence="1">Reverse transcriptase domain-containing protein</fullName>
    </recommendedName>
</protein>
<accession>A0A8H7UNM9</accession>
<name>A0A8H7UNM9_9FUNG</name>
<dbReference type="Gene3D" id="3.60.10.10">
    <property type="entry name" value="Endonuclease/exonuclease/phosphatase"/>
    <property type="match status" value="1"/>
</dbReference>
<dbReference type="SUPFAM" id="SSF56672">
    <property type="entry name" value="DNA/RNA polymerases"/>
    <property type="match status" value="1"/>
</dbReference>
<dbReference type="Proteomes" id="UP000650833">
    <property type="component" value="Unassembled WGS sequence"/>
</dbReference>
<dbReference type="InterPro" id="IPR005135">
    <property type="entry name" value="Endo/exonuclease/phosphatase"/>
</dbReference>